<dbReference type="STRING" id="1038014.SAMN04487910_2460"/>
<reference evidence="3" key="1">
    <citation type="submission" date="2016-10" db="EMBL/GenBank/DDBJ databases">
        <authorList>
            <person name="Varghese N."/>
            <person name="Submissions S."/>
        </authorList>
    </citation>
    <scope>NUCLEOTIDE SEQUENCE [LARGE SCALE GENOMIC DNA]</scope>
    <source>
        <strain evidence="3">DSM 25232 / NCIMB 14723 / 92V</strain>
    </source>
</reference>
<evidence type="ECO:0000313" key="2">
    <source>
        <dbReference type="EMBL" id="SEL43988.1"/>
    </source>
</evidence>
<dbReference type="Proteomes" id="UP000198521">
    <property type="component" value="Unassembled WGS sequence"/>
</dbReference>
<feature type="chain" id="PRO_5011502777" evidence="1">
    <location>
        <begin position="19"/>
        <end position="68"/>
    </location>
</feature>
<protein>
    <submittedName>
        <fullName evidence="2">Uncharacterized protein</fullName>
    </submittedName>
</protein>
<evidence type="ECO:0000313" key="3">
    <source>
        <dbReference type="Proteomes" id="UP000198521"/>
    </source>
</evidence>
<dbReference type="EMBL" id="FOAB01000004">
    <property type="protein sequence ID" value="SEL43988.1"/>
    <property type="molecule type" value="Genomic_DNA"/>
</dbReference>
<keyword evidence="1" id="KW-0732">Signal</keyword>
<dbReference type="RefSeq" id="WP_091408757.1">
    <property type="nucleotide sequence ID" value="NZ_FOAB01000004.1"/>
</dbReference>
<proteinExistence type="predicted"/>
<dbReference type="PROSITE" id="PS51257">
    <property type="entry name" value="PROKAR_LIPOPROTEIN"/>
    <property type="match status" value="1"/>
</dbReference>
<accession>A0A1H7Q8E5</accession>
<feature type="signal peptide" evidence="1">
    <location>
        <begin position="1"/>
        <end position="18"/>
    </location>
</feature>
<organism evidence="2 3">
    <name type="scientific">Aquimarina amphilecti</name>
    <dbReference type="NCBI Taxonomy" id="1038014"/>
    <lineage>
        <taxon>Bacteria</taxon>
        <taxon>Pseudomonadati</taxon>
        <taxon>Bacteroidota</taxon>
        <taxon>Flavobacteriia</taxon>
        <taxon>Flavobacteriales</taxon>
        <taxon>Flavobacteriaceae</taxon>
        <taxon>Aquimarina</taxon>
    </lineage>
</organism>
<name>A0A1H7Q8E5_AQUAM</name>
<keyword evidence="3" id="KW-1185">Reference proteome</keyword>
<evidence type="ECO:0000256" key="1">
    <source>
        <dbReference type="SAM" id="SignalP"/>
    </source>
</evidence>
<dbReference type="OrthoDB" id="9908941at2"/>
<sequence length="68" mass="7856">MRHLFSIFLLILFSCNNATDTSTNTIPKNEVSKIHKDTTLKRKLELIGIEDQTLRLILPDITKKFDVL</sequence>
<gene>
    <name evidence="2" type="ORF">SAMN04487910_2460</name>
</gene>
<dbReference type="AlphaFoldDB" id="A0A1H7Q8E5"/>